<dbReference type="Proteomes" id="UP000003959">
    <property type="component" value="Unassembled WGS sequence"/>
</dbReference>
<feature type="region of interest" description="Disordered" evidence="1">
    <location>
        <begin position="35"/>
        <end position="68"/>
    </location>
</feature>
<dbReference type="HOGENOM" id="CLU_2789366_0_0_3"/>
<evidence type="ECO:0000313" key="3">
    <source>
        <dbReference type="Proteomes" id="UP000003959"/>
    </source>
</evidence>
<dbReference type="EMBL" id="GL890819">
    <property type="protein sequence ID" value="EGJ35547.1"/>
    <property type="molecule type" value="Genomic_DNA"/>
</dbReference>
<reference evidence="3" key="1">
    <citation type="journal article" date="2011" name="Proc. Natl. Acad. Sci. U.S.A.">
        <title>Genomic insights into the physiology and ecology of the marine filamentous cyanobacterium Lyngbya majuscula.</title>
        <authorList>
            <person name="Jones A.C."/>
            <person name="Monroe E.A."/>
            <person name="Podell S."/>
            <person name="Hess W.R."/>
            <person name="Klages S."/>
            <person name="Esquenazi E."/>
            <person name="Niessen S."/>
            <person name="Hoover H."/>
            <person name="Rothmann M."/>
            <person name="Lasken R.S."/>
            <person name="Yates J.R.III."/>
            <person name="Reinhardt R."/>
            <person name="Kube M."/>
            <person name="Burkart M.D."/>
            <person name="Allen E.E."/>
            <person name="Dorrestein P.C."/>
            <person name="Gerwick W.H."/>
            <person name="Gerwick L."/>
        </authorList>
    </citation>
    <scope>NUCLEOTIDE SEQUENCE [LARGE SCALE GENOMIC DNA]</scope>
    <source>
        <strain evidence="3">3L</strain>
    </source>
</reference>
<accession>F4XIN5</accession>
<dbReference type="AlphaFoldDB" id="F4XIN5"/>
<name>F4XIN5_9CYAN</name>
<evidence type="ECO:0000313" key="2">
    <source>
        <dbReference type="EMBL" id="EGJ35547.1"/>
    </source>
</evidence>
<organism evidence="2 3">
    <name type="scientific">Moorena producens 3L</name>
    <dbReference type="NCBI Taxonomy" id="489825"/>
    <lineage>
        <taxon>Bacteria</taxon>
        <taxon>Bacillati</taxon>
        <taxon>Cyanobacteriota</taxon>
        <taxon>Cyanophyceae</taxon>
        <taxon>Coleofasciculales</taxon>
        <taxon>Coleofasciculaceae</taxon>
        <taxon>Moorena</taxon>
    </lineage>
</organism>
<evidence type="ECO:0000256" key="1">
    <source>
        <dbReference type="SAM" id="MobiDB-lite"/>
    </source>
</evidence>
<gene>
    <name evidence="2" type="ORF">LYNGBM3L_02740</name>
</gene>
<sequence length="68" mass="7290">MNGTGSCKQRVNPKLVHLGLTRNYYSSGFQASKVQVLGTRDQGPGTRDQGPGTRDQGPGTRDQEAVKS</sequence>
<protein>
    <submittedName>
        <fullName evidence="2">Uncharacterized protein</fullName>
    </submittedName>
</protein>
<keyword evidence="3" id="KW-1185">Reference proteome</keyword>
<proteinExistence type="predicted"/>